<keyword evidence="3 4" id="KW-0539">Nucleus</keyword>
<gene>
    <name evidence="5" type="ORF">TeGR_g6048</name>
</gene>
<evidence type="ECO:0000256" key="4">
    <source>
        <dbReference type="PIRNR" id="PIRNR000779"/>
    </source>
</evidence>
<dbReference type="SMART" id="SM00658">
    <property type="entry name" value="RPOL8c"/>
    <property type="match status" value="1"/>
</dbReference>
<comment type="function">
    <text evidence="4">DNA-dependent RNA polymerase catalyzes the transcription of DNA into RNA using the four ribonucleoside triphosphates as substrates. Common component of RNA polymerases I, II and III which synthesize ribosomal RNA precursors, mRNA precursors and many functional non-coding RNAs, and small RNAs, such as 5S rRNA and tRNAs, respectively.</text>
</comment>
<comment type="similarity">
    <text evidence="2 4">Belongs to the eukaryotic RPB8 RNA polymerase subunit family.</text>
</comment>
<comment type="caution">
    <text evidence="5">The sequence shown here is derived from an EMBL/GenBank/DDBJ whole genome shotgun (WGS) entry which is preliminary data.</text>
</comment>
<organism evidence="5 6">
    <name type="scientific">Tetraparma gracilis</name>
    <dbReference type="NCBI Taxonomy" id="2962635"/>
    <lineage>
        <taxon>Eukaryota</taxon>
        <taxon>Sar</taxon>
        <taxon>Stramenopiles</taxon>
        <taxon>Ochrophyta</taxon>
        <taxon>Bolidophyceae</taxon>
        <taxon>Parmales</taxon>
        <taxon>Triparmaceae</taxon>
        <taxon>Tetraparma</taxon>
    </lineage>
</organism>
<evidence type="ECO:0000256" key="3">
    <source>
        <dbReference type="ARBA" id="ARBA00023242"/>
    </source>
</evidence>
<name>A0ABQ6MEW5_9STRA</name>
<evidence type="ECO:0000256" key="2">
    <source>
        <dbReference type="ARBA" id="ARBA00008912"/>
    </source>
</evidence>
<dbReference type="PANTHER" id="PTHR10917:SF0">
    <property type="entry name" value="DNA-DIRECTED RNA POLYMERASES I, II, AND III SUBUNIT RPABC3"/>
    <property type="match status" value="1"/>
</dbReference>
<accession>A0ABQ6MEW5</accession>
<protein>
    <recommendedName>
        <fullName evidence="4">DNA-directed RNA polymerases I, II, and III subunit RPABC3</fullName>
    </recommendedName>
</protein>
<evidence type="ECO:0000313" key="5">
    <source>
        <dbReference type="EMBL" id="GMI24795.1"/>
    </source>
</evidence>
<evidence type="ECO:0000313" key="6">
    <source>
        <dbReference type="Proteomes" id="UP001165060"/>
    </source>
</evidence>
<reference evidence="5 6" key="1">
    <citation type="journal article" date="2023" name="Commun. Biol.">
        <title>Genome analysis of Parmales, the sister group of diatoms, reveals the evolutionary specialization of diatoms from phago-mixotrophs to photoautotrophs.</title>
        <authorList>
            <person name="Ban H."/>
            <person name="Sato S."/>
            <person name="Yoshikawa S."/>
            <person name="Yamada K."/>
            <person name="Nakamura Y."/>
            <person name="Ichinomiya M."/>
            <person name="Sato N."/>
            <person name="Blanc-Mathieu R."/>
            <person name="Endo H."/>
            <person name="Kuwata A."/>
            <person name="Ogata H."/>
        </authorList>
    </citation>
    <scope>NUCLEOTIDE SEQUENCE [LARGE SCALE GENOMIC DNA]</scope>
</reference>
<dbReference type="PANTHER" id="PTHR10917">
    <property type="entry name" value="DNA-DIRECTED RNA POLYMERASES I, II, AND III SUBUNIT RPABC3"/>
    <property type="match status" value="1"/>
</dbReference>
<dbReference type="InterPro" id="IPR005570">
    <property type="entry name" value="RPABC3"/>
</dbReference>
<dbReference type="Pfam" id="PF03870">
    <property type="entry name" value="RNA_pol_Rpb8"/>
    <property type="match status" value="1"/>
</dbReference>
<dbReference type="Gene3D" id="2.40.50.140">
    <property type="entry name" value="Nucleic acid-binding proteins"/>
    <property type="match status" value="1"/>
</dbReference>
<sequence length="150" mass="16313">MSASVTLFEDIFQISSLNPEGKKFDKVNRIAGTGTSFQTSLLLDTNSQIYPLAAGERITLVLASTLSLTGSPDDGGYNQSIAGGRDQVGSLADQYEYVMHGKVFVYKHLGDGRVEIQASYGGLLMRLEGEHKVLNKIQPDGRLYLLIKKG</sequence>
<dbReference type="EMBL" id="BRYB01004044">
    <property type="protein sequence ID" value="GMI24795.1"/>
    <property type="molecule type" value="Genomic_DNA"/>
</dbReference>
<proteinExistence type="inferred from homology"/>
<dbReference type="InterPro" id="IPR012340">
    <property type="entry name" value="NA-bd_OB-fold"/>
</dbReference>
<dbReference type="PIRSF" id="PIRSF000779">
    <property type="entry name" value="RNA_pol_Rpb8"/>
    <property type="match status" value="1"/>
</dbReference>
<dbReference type="SUPFAM" id="SSF50249">
    <property type="entry name" value="Nucleic acid-binding proteins"/>
    <property type="match status" value="1"/>
</dbReference>
<evidence type="ECO:0000256" key="1">
    <source>
        <dbReference type="ARBA" id="ARBA00004123"/>
    </source>
</evidence>
<dbReference type="Proteomes" id="UP001165060">
    <property type="component" value="Unassembled WGS sequence"/>
</dbReference>
<keyword evidence="6" id="KW-1185">Reference proteome</keyword>
<comment type="subcellular location">
    <subcellularLocation>
        <location evidence="1">Nucleus</location>
    </subcellularLocation>
</comment>